<evidence type="ECO:0000313" key="2">
    <source>
        <dbReference type="Proteomes" id="UP000499080"/>
    </source>
</evidence>
<evidence type="ECO:0000313" key="1">
    <source>
        <dbReference type="EMBL" id="GBM25614.1"/>
    </source>
</evidence>
<keyword evidence="2" id="KW-1185">Reference proteome</keyword>
<sequence>MKAERLREVSGSHKMAAAPLTVTSLAPIGKDRNAHSFLFIPPCPVKLGGFMACGIIAASGKILNCDFMQIGSALFVMSPIDQ</sequence>
<organism evidence="1 2">
    <name type="scientific">Araneus ventricosus</name>
    <name type="common">Orbweaver spider</name>
    <name type="synonym">Epeira ventricosa</name>
    <dbReference type="NCBI Taxonomy" id="182803"/>
    <lineage>
        <taxon>Eukaryota</taxon>
        <taxon>Metazoa</taxon>
        <taxon>Ecdysozoa</taxon>
        <taxon>Arthropoda</taxon>
        <taxon>Chelicerata</taxon>
        <taxon>Arachnida</taxon>
        <taxon>Araneae</taxon>
        <taxon>Araneomorphae</taxon>
        <taxon>Entelegynae</taxon>
        <taxon>Araneoidea</taxon>
        <taxon>Araneidae</taxon>
        <taxon>Araneus</taxon>
    </lineage>
</organism>
<accession>A0A4Y2ECP6</accession>
<protein>
    <submittedName>
        <fullName evidence="1">Uncharacterized protein</fullName>
    </submittedName>
</protein>
<reference evidence="1 2" key="1">
    <citation type="journal article" date="2019" name="Sci. Rep.">
        <title>Orb-weaving spider Araneus ventricosus genome elucidates the spidroin gene catalogue.</title>
        <authorList>
            <person name="Kono N."/>
            <person name="Nakamura H."/>
            <person name="Ohtoshi R."/>
            <person name="Moran D.A.P."/>
            <person name="Shinohara A."/>
            <person name="Yoshida Y."/>
            <person name="Fujiwara M."/>
            <person name="Mori M."/>
            <person name="Tomita M."/>
            <person name="Arakawa K."/>
        </authorList>
    </citation>
    <scope>NUCLEOTIDE SEQUENCE [LARGE SCALE GENOMIC DNA]</scope>
</reference>
<gene>
    <name evidence="1" type="ORF">AVEN_82736_1</name>
</gene>
<dbReference type="EMBL" id="BGPR01000542">
    <property type="protein sequence ID" value="GBM25614.1"/>
    <property type="molecule type" value="Genomic_DNA"/>
</dbReference>
<dbReference type="AlphaFoldDB" id="A0A4Y2ECP6"/>
<proteinExistence type="predicted"/>
<dbReference type="Proteomes" id="UP000499080">
    <property type="component" value="Unassembled WGS sequence"/>
</dbReference>
<comment type="caution">
    <text evidence="1">The sequence shown here is derived from an EMBL/GenBank/DDBJ whole genome shotgun (WGS) entry which is preliminary data.</text>
</comment>
<name>A0A4Y2ECP6_ARAVE</name>